<reference evidence="6 7" key="1">
    <citation type="journal article" date="2015" name="BMC Genomics">
        <title>Gene expression during zombie ant biting behavior reflects the complexity underlying fungal parasitic behavioral manipulation.</title>
        <authorList>
            <person name="de Bekker C."/>
            <person name="Ohm R.A."/>
            <person name="Loreto R.G."/>
            <person name="Sebastian A."/>
            <person name="Albert I."/>
            <person name="Merrow M."/>
            <person name="Brachmann A."/>
            <person name="Hughes D.P."/>
        </authorList>
    </citation>
    <scope>NUCLEOTIDE SEQUENCE [LARGE SCALE GENOMIC DNA]</scope>
    <source>
        <strain evidence="6 7">SC16a</strain>
    </source>
</reference>
<keyword evidence="2" id="KW-0963">Cytoplasm</keyword>
<name>A0A2A9P9K3_OPHUN</name>
<keyword evidence="3" id="KW-0378">Hydrolase</keyword>
<evidence type="ECO:0000313" key="6">
    <source>
        <dbReference type="EMBL" id="PFH57597.1"/>
    </source>
</evidence>
<evidence type="ECO:0000313" key="7">
    <source>
        <dbReference type="Proteomes" id="UP000037136"/>
    </source>
</evidence>
<dbReference type="InterPro" id="IPR004861">
    <property type="entry name" value="Siw14-like"/>
</dbReference>
<sequence>MASKRNSHVYFDEAPTHSDMAYSKSVSSSQRSRHDSYGSAEEDASQDVGDGQRGTRDNTPAASLAPSLSRGERDASATSASRPGDKISTPTPAKVSAVTRASTFPVAPLAGRPVNFGVVLPGVYRSSYPQPEDYAFLQSLQLKTVVTLVNKDGGDDSLSSFVTSNGIRQIIFDMKGTKKEAIPPVTMASILDIVLDHNHYPLLLHCNHGKHRTGCVVAVVRKLSGWSLNTVLDEYRAYAMPKVRECDVDYISSFHASTLTALTWQSSRAAVVQPLIFFRIVVFSAFILVLWLVSGSKLGMPSDHFVA</sequence>
<dbReference type="OrthoDB" id="6375174at2759"/>
<evidence type="ECO:0000256" key="4">
    <source>
        <dbReference type="SAM" id="MobiDB-lite"/>
    </source>
</evidence>
<keyword evidence="5" id="KW-0472">Membrane</keyword>
<comment type="caution">
    <text evidence="6">The sequence shown here is derived from an EMBL/GenBank/DDBJ whole genome shotgun (WGS) entry which is preliminary data.</text>
</comment>
<dbReference type="FunFam" id="3.90.190.10:FF:000035">
    <property type="entry name" value="Tyrosine phosphatase, putative"/>
    <property type="match status" value="1"/>
</dbReference>
<dbReference type="Pfam" id="PF03162">
    <property type="entry name" value="Y_phosphatase2"/>
    <property type="match status" value="1"/>
</dbReference>
<accession>A0A2A9P9K3</accession>
<dbReference type="STRING" id="268505.A0A2A9P9K3"/>
<evidence type="ECO:0000256" key="3">
    <source>
        <dbReference type="ARBA" id="ARBA00022801"/>
    </source>
</evidence>
<dbReference type="Proteomes" id="UP000037136">
    <property type="component" value="Unassembled WGS sequence"/>
</dbReference>
<evidence type="ECO:0000256" key="2">
    <source>
        <dbReference type="ARBA" id="ARBA00022490"/>
    </source>
</evidence>
<proteinExistence type="predicted"/>
<dbReference type="PROSITE" id="PS00383">
    <property type="entry name" value="TYR_PHOSPHATASE_1"/>
    <property type="match status" value="1"/>
</dbReference>
<dbReference type="AlphaFoldDB" id="A0A2A9P9K3"/>
<gene>
    <name evidence="6" type="ORF">XA68_14804</name>
</gene>
<dbReference type="PANTHER" id="PTHR31126:SF48">
    <property type="entry name" value="INOSITOL PHOSPHATASE SIW14"/>
    <property type="match status" value="1"/>
</dbReference>
<feature type="transmembrane region" description="Helical" evidence="5">
    <location>
        <begin position="275"/>
        <end position="293"/>
    </location>
</feature>
<evidence type="ECO:0008006" key="8">
    <source>
        <dbReference type="Google" id="ProtNLM"/>
    </source>
</evidence>
<dbReference type="GO" id="GO:0005737">
    <property type="term" value="C:cytoplasm"/>
    <property type="evidence" value="ECO:0007669"/>
    <property type="project" value="UniProtKB-SubCell"/>
</dbReference>
<dbReference type="SUPFAM" id="SSF52799">
    <property type="entry name" value="(Phosphotyrosine protein) phosphatases II"/>
    <property type="match status" value="1"/>
</dbReference>
<evidence type="ECO:0000256" key="5">
    <source>
        <dbReference type="SAM" id="Phobius"/>
    </source>
</evidence>
<dbReference type="GO" id="GO:0052840">
    <property type="term" value="F:inositol diphosphate tetrakisphosphate diphosphatase activity"/>
    <property type="evidence" value="ECO:0007669"/>
    <property type="project" value="TreeGrafter"/>
</dbReference>
<keyword evidence="5" id="KW-1133">Transmembrane helix</keyword>
<dbReference type="InterPro" id="IPR016130">
    <property type="entry name" value="Tyr_Pase_AS"/>
</dbReference>
<feature type="region of interest" description="Disordered" evidence="4">
    <location>
        <begin position="1"/>
        <end position="97"/>
    </location>
</feature>
<evidence type="ECO:0000256" key="1">
    <source>
        <dbReference type="ARBA" id="ARBA00004496"/>
    </source>
</evidence>
<dbReference type="PANTHER" id="PTHR31126">
    <property type="entry name" value="TYROSINE-PROTEIN PHOSPHATASE"/>
    <property type="match status" value="1"/>
</dbReference>
<dbReference type="InterPro" id="IPR029021">
    <property type="entry name" value="Prot-tyrosine_phosphatase-like"/>
</dbReference>
<reference evidence="6 7" key="2">
    <citation type="journal article" date="2017" name="Sci. Rep.">
        <title>Ant-infecting Ophiocordyceps genomes reveal a high diversity of potential behavioral manipulation genes and a possible major role for enterotoxins.</title>
        <authorList>
            <person name="de Bekker C."/>
            <person name="Ohm R.A."/>
            <person name="Evans H.C."/>
            <person name="Brachmann A."/>
            <person name="Hughes D.P."/>
        </authorList>
    </citation>
    <scope>NUCLEOTIDE SEQUENCE [LARGE SCALE GENOMIC DNA]</scope>
    <source>
        <strain evidence="6 7">SC16a</strain>
    </source>
</reference>
<keyword evidence="5" id="KW-0812">Transmembrane</keyword>
<dbReference type="GO" id="GO:0016791">
    <property type="term" value="F:phosphatase activity"/>
    <property type="evidence" value="ECO:0007669"/>
    <property type="project" value="TreeGrafter"/>
</dbReference>
<dbReference type="EMBL" id="LAZP02000388">
    <property type="protein sequence ID" value="PFH57597.1"/>
    <property type="molecule type" value="Genomic_DNA"/>
</dbReference>
<keyword evidence="7" id="KW-1185">Reference proteome</keyword>
<comment type="subcellular location">
    <subcellularLocation>
        <location evidence="1">Cytoplasm</location>
    </subcellularLocation>
</comment>
<dbReference type="Gene3D" id="3.90.190.10">
    <property type="entry name" value="Protein tyrosine phosphatase superfamily"/>
    <property type="match status" value="1"/>
</dbReference>
<organism evidence="6 7">
    <name type="scientific">Ophiocordyceps unilateralis</name>
    <name type="common">Zombie-ant fungus</name>
    <name type="synonym">Torrubia unilateralis</name>
    <dbReference type="NCBI Taxonomy" id="268505"/>
    <lineage>
        <taxon>Eukaryota</taxon>
        <taxon>Fungi</taxon>
        <taxon>Dikarya</taxon>
        <taxon>Ascomycota</taxon>
        <taxon>Pezizomycotina</taxon>
        <taxon>Sordariomycetes</taxon>
        <taxon>Hypocreomycetidae</taxon>
        <taxon>Hypocreales</taxon>
        <taxon>Ophiocordycipitaceae</taxon>
        <taxon>Ophiocordyceps</taxon>
    </lineage>
</organism>
<protein>
    <recommendedName>
        <fullName evidence="8">Tyrosine specific protein phosphatases domain-containing protein</fullName>
    </recommendedName>
</protein>